<dbReference type="AlphaFoldDB" id="A0A3A6PJ35"/>
<dbReference type="Gene3D" id="3.40.50.300">
    <property type="entry name" value="P-loop containing nucleotide triphosphate hydrolases"/>
    <property type="match status" value="2"/>
</dbReference>
<proteinExistence type="predicted"/>
<organism evidence="5 6">
    <name type="scientific">Paenibacillus pinisoli</name>
    <dbReference type="NCBI Taxonomy" id="1276110"/>
    <lineage>
        <taxon>Bacteria</taxon>
        <taxon>Bacillati</taxon>
        <taxon>Bacillota</taxon>
        <taxon>Bacilli</taxon>
        <taxon>Bacillales</taxon>
        <taxon>Paenibacillaceae</taxon>
        <taxon>Paenibacillus</taxon>
    </lineage>
</organism>
<feature type="coiled-coil region" evidence="1">
    <location>
        <begin position="289"/>
        <end position="316"/>
    </location>
</feature>
<feature type="transmembrane region" description="Helical" evidence="3">
    <location>
        <begin position="501"/>
        <end position="523"/>
    </location>
</feature>
<feature type="region of interest" description="Disordered" evidence="2">
    <location>
        <begin position="552"/>
        <end position="575"/>
    </location>
</feature>
<feature type="coiled-coil region" evidence="1">
    <location>
        <begin position="856"/>
        <end position="883"/>
    </location>
</feature>
<comment type="caution">
    <text evidence="5">The sequence shown here is derived from an EMBL/GenBank/DDBJ whole genome shotgun (WGS) entry which is preliminary data.</text>
</comment>
<gene>
    <name evidence="5" type="ORF">D3P09_04300</name>
</gene>
<name>A0A3A6PJ35_9BACL</name>
<dbReference type="EMBL" id="QXQB01000001">
    <property type="protein sequence ID" value="RJX41215.1"/>
    <property type="molecule type" value="Genomic_DNA"/>
</dbReference>
<keyword evidence="3" id="KW-0472">Membrane</keyword>
<keyword evidence="3" id="KW-0812">Transmembrane</keyword>
<accession>A0A3A6PJ35</accession>
<dbReference type="RefSeq" id="WP_120107493.1">
    <property type="nucleotide sequence ID" value="NZ_QXQB01000001.1"/>
</dbReference>
<keyword evidence="6" id="KW-1185">Reference proteome</keyword>
<dbReference type="InterPro" id="IPR027417">
    <property type="entry name" value="P-loop_NTPase"/>
</dbReference>
<keyword evidence="1" id="KW-0175">Coiled coil</keyword>
<protein>
    <recommendedName>
        <fullName evidence="4">YhaN AAA domain-containing protein</fullName>
    </recommendedName>
</protein>
<evidence type="ECO:0000256" key="3">
    <source>
        <dbReference type="SAM" id="Phobius"/>
    </source>
</evidence>
<dbReference type="PANTHER" id="PTHR41259:SF1">
    <property type="entry name" value="DOUBLE-STRAND BREAK REPAIR RAD50 ATPASE, PUTATIVE-RELATED"/>
    <property type="match status" value="1"/>
</dbReference>
<feature type="coiled-coil region" evidence="1">
    <location>
        <begin position="393"/>
        <end position="441"/>
    </location>
</feature>
<sequence length="1080" mass="120998">MRLQEAYIEGYGRFHNRRLDLDAPVIVIYGPNEAGKSTLFGFVRTMLYGFARRSQPALRAEPVYGVRHGGRLLFQGEEGQSYYVLRHADEAGGKPRLRKAGNTHGAVLEHASLEERLLEQREWETGYLGGVQERLFRGLYAITLTELQEVGILSGAELGRHLYQAGWESGGAVAAAEKEISQELEQLFKPKGTNQRVNANLRRLEQLEAEWRRLNDNIEGYNQCKQHEEAAVKSLEAIVDRLPQLQLRLRYSQKALASRPAWLRMCQAAAEAEQYRYAESFPLGAEQAWQEWLRRRQEIEAKRDALRQEAGRTERLLAELSYDAGLIARMADAEAALQSAERMHSLKDQVSEWDSELGVLDESIGGLVMSISPEWTERQLRELHVTIGERDYARSMQERAQALLRQEERLASELEALRLQERELGSQLDEARTRLQRAKETLQGSAQGRFTLSPDSKSSLMAAWNELDDALREWEIELGAEAGAGAQSGTRGTRQVSSGKGMAGAIIAATAAVALGGAAALGWLGEASMLGAAAAVGAGGISIGFWISSRARGGAADPRSRSLGGGRGRGSIPQGEHRVREALGSMMKDAGERSEELLEQFRHNASRDSGSMLRSMIRQEVQARVEAIGEYELWRMRHDEAVSRLERQRESASERQAAADFLKRQSAEFTRQWREWLTERSLQQSMSPSAALEALDLAESALEQLKRYDRLTLRRDEASKELTRYERKASQLCEGVEAAERLLHQDSAYGLQALLAECRRHAEIRKESLHLEVRLRELSLELADEESKLAAIAQDMGAAVSEAGLSQEAEYAAALEHLRLWRSLEAERNRLYLELTAGLTEGDWNEVEQLLRHADEEMLSSRIEELRDEEAALNLEYQELLERKGALGAVMEQLLQEGERQRLAAEREMLLAGLDADMERYAVLSVSQSLIESTKRIYEKEKQPIVLRHASHYMSKLTEGRYLRVSADPNRSGIRVEDRENSVLDSGFLSRGTAEQLYLSMRLALAKESSPSLKLPLLLDDLFVNFDGNRLKAAADLVAELSGERQILFFTCQEHTRDALLTACPAAKLIALDTAAAVNL</sequence>
<evidence type="ECO:0000256" key="2">
    <source>
        <dbReference type="SAM" id="MobiDB-lite"/>
    </source>
</evidence>
<feature type="domain" description="YhaN AAA" evidence="4">
    <location>
        <begin position="1"/>
        <end position="213"/>
    </location>
</feature>
<dbReference type="Pfam" id="PF13514">
    <property type="entry name" value="AAA_27"/>
    <property type="match status" value="1"/>
</dbReference>
<dbReference type="InterPro" id="IPR038734">
    <property type="entry name" value="YhaN_AAA"/>
</dbReference>
<keyword evidence="3" id="KW-1133">Transmembrane helix</keyword>
<feature type="coiled-coil region" evidence="1">
    <location>
        <begin position="194"/>
        <end position="224"/>
    </location>
</feature>
<dbReference type="PANTHER" id="PTHR41259">
    <property type="entry name" value="DOUBLE-STRAND BREAK REPAIR RAD50 ATPASE, PUTATIVE-RELATED"/>
    <property type="match status" value="1"/>
</dbReference>
<evidence type="ECO:0000313" key="6">
    <source>
        <dbReference type="Proteomes" id="UP000267798"/>
    </source>
</evidence>
<dbReference type="Proteomes" id="UP000267798">
    <property type="component" value="Unassembled WGS sequence"/>
</dbReference>
<dbReference type="OrthoDB" id="9764467at2"/>
<evidence type="ECO:0000313" key="5">
    <source>
        <dbReference type="EMBL" id="RJX41215.1"/>
    </source>
</evidence>
<dbReference type="SUPFAM" id="SSF52540">
    <property type="entry name" value="P-loop containing nucleoside triphosphate hydrolases"/>
    <property type="match status" value="1"/>
</dbReference>
<evidence type="ECO:0000256" key="1">
    <source>
        <dbReference type="SAM" id="Coils"/>
    </source>
</evidence>
<reference evidence="5 6" key="1">
    <citation type="submission" date="2018-09" db="EMBL/GenBank/DDBJ databases">
        <title>Paenibacillus aracenensis nov. sp. isolated from a cave in southern Spain.</title>
        <authorList>
            <person name="Jurado V."/>
            <person name="Gutierrez-Patricio S."/>
            <person name="Gonzalez-Pimentel J.L."/>
            <person name="Miller A.Z."/>
            <person name="Laiz L."/>
            <person name="Saiz-Jimenez C."/>
        </authorList>
    </citation>
    <scope>NUCLEOTIDE SEQUENCE [LARGE SCALE GENOMIC DNA]</scope>
    <source>
        <strain evidence="5 6">JCM 19203</strain>
    </source>
</reference>
<evidence type="ECO:0000259" key="4">
    <source>
        <dbReference type="Pfam" id="PF13514"/>
    </source>
</evidence>
<feature type="transmembrane region" description="Helical" evidence="3">
    <location>
        <begin position="529"/>
        <end position="547"/>
    </location>
</feature>